<dbReference type="RefSeq" id="WP_251491367.1">
    <property type="nucleotide sequence ID" value="NZ_CAJSLV010000058.1"/>
</dbReference>
<evidence type="ECO:0000313" key="3">
    <source>
        <dbReference type="Proteomes" id="UP001152519"/>
    </source>
</evidence>
<gene>
    <name evidence="2" type="ORF">SCOCK_290006</name>
</gene>
<evidence type="ECO:0000256" key="1">
    <source>
        <dbReference type="SAM" id="MobiDB-lite"/>
    </source>
</evidence>
<dbReference type="EMBL" id="CAJSLV010000058">
    <property type="protein sequence ID" value="CAG6394670.1"/>
    <property type="molecule type" value="Genomic_DNA"/>
</dbReference>
<name>A0A9W4GSE8_9ACTN</name>
<accession>A0A9W4GSE8</accession>
<proteinExistence type="predicted"/>
<dbReference type="Proteomes" id="UP001152519">
    <property type="component" value="Unassembled WGS sequence"/>
</dbReference>
<protein>
    <submittedName>
        <fullName evidence="2">Uncharacterized protein</fullName>
    </submittedName>
</protein>
<comment type="caution">
    <text evidence="2">The sequence shown here is derived from an EMBL/GenBank/DDBJ whole genome shotgun (WGS) entry which is preliminary data.</text>
</comment>
<organism evidence="2 3">
    <name type="scientific">Actinacidiphila cocklensis</name>
    <dbReference type="NCBI Taxonomy" id="887465"/>
    <lineage>
        <taxon>Bacteria</taxon>
        <taxon>Bacillati</taxon>
        <taxon>Actinomycetota</taxon>
        <taxon>Actinomycetes</taxon>
        <taxon>Kitasatosporales</taxon>
        <taxon>Streptomycetaceae</taxon>
        <taxon>Actinacidiphila</taxon>
    </lineage>
</organism>
<feature type="compositionally biased region" description="Basic and acidic residues" evidence="1">
    <location>
        <begin position="54"/>
        <end position="65"/>
    </location>
</feature>
<reference evidence="2" key="1">
    <citation type="submission" date="2021-05" db="EMBL/GenBank/DDBJ databases">
        <authorList>
            <person name="Arsene-Ploetze F."/>
        </authorList>
    </citation>
    <scope>NUCLEOTIDE SEQUENCE</scope>
    <source>
        <strain evidence="2">DSM 42138</strain>
    </source>
</reference>
<keyword evidence="3" id="KW-1185">Reference proteome</keyword>
<feature type="compositionally biased region" description="Polar residues" evidence="1">
    <location>
        <begin position="23"/>
        <end position="33"/>
    </location>
</feature>
<feature type="region of interest" description="Disordered" evidence="1">
    <location>
        <begin position="1"/>
        <end position="65"/>
    </location>
</feature>
<dbReference type="AlphaFoldDB" id="A0A9W4GSE8"/>
<sequence>MSSESGHVKPIKSKHQAHPWQPTVDSSDGTQSAAGKDYTDVYGGKVNSASGDSGKGDGRHEKSGREPILKMAYTTAPDLVAPADSGGTGQAAAMESGRFSIQLFALLSAEQTCLNATSAMVAGYGTLKTVVDKAASDDNYFGQLTGHPVANQPDGGGRGGWYGDSWVPDAANAESKEFAATIIPQMKNLLNTIGNVIEACGQFNALLNNAGQSYATMDSKAEFKDA</sequence>
<evidence type="ECO:0000313" key="2">
    <source>
        <dbReference type="EMBL" id="CAG6394670.1"/>
    </source>
</evidence>